<evidence type="ECO:0000313" key="1">
    <source>
        <dbReference type="EMBL" id="QBK93169.1"/>
    </source>
</evidence>
<reference evidence="1" key="1">
    <citation type="journal article" date="2019" name="MBio">
        <title>Virus Genomes from Deep Sea Sediments Expand the Ocean Megavirome and Support Independent Origins of Viral Gigantism.</title>
        <authorList>
            <person name="Backstrom D."/>
            <person name="Yutin N."/>
            <person name="Jorgensen S.L."/>
            <person name="Dharamshi J."/>
            <person name="Homa F."/>
            <person name="Zaremba-Niedwiedzka K."/>
            <person name="Spang A."/>
            <person name="Wolf Y.I."/>
            <person name="Koonin E.V."/>
            <person name="Ettema T.J."/>
        </authorList>
    </citation>
    <scope>NUCLEOTIDE SEQUENCE</scope>
</reference>
<gene>
    <name evidence="1" type="ORF">LCPAC403_03030</name>
</gene>
<proteinExistence type="predicted"/>
<protein>
    <submittedName>
        <fullName evidence="1">Uncharacterized protein</fullName>
    </submittedName>
</protein>
<accession>A0A481ZDP6</accession>
<name>A0A481ZDP6_9VIRU</name>
<organism evidence="1">
    <name type="scientific">Pithovirus LCPAC403</name>
    <dbReference type="NCBI Taxonomy" id="2506596"/>
    <lineage>
        <taxon>Viruses</taxon>
        <taxon>Pithoviruses</taxon>
    </lineage>
</organism>
<sequence length="292" mass="34284">MTVNLNPRDLNTSYLLFSLKTRMLFDIEDTLGESITVRFDRHLEYDRYDVLLYKGDVKQVTSNIDKLQSIIDYWMINRSNECLLMSDRFKIDDIPSSWIKDMISTINIFDHPTSIENGRLYIELDPAKDYSESYTNFNLKVVDSLKTKYDEGYVYDFGSIAKDWNLESLGHNYFKPRWDNCMYARNIVSFLTQRFTGQKKVCFDLGTDSNVVRHFIAQGLDKCLFVGDRLIFEIDTFDNAESLSKYVKTSIKDAHGTVKLEVYRPHNILNRLGKVFYRTDDIHFPLTISHKQ</sequence>
<dbReference type="EMBL" id="MK500590">
    <property type="protein sequence ID" value="QBK93169.1"/>
    <property type="molecule type" value="Genomic_DNA"/>
</dbReference>